<dbReference type="Gene3D" id="4.10.240.10">
    <property type="entry name" value="Zn(2)-C6 fungal-type DNA-binding domain"/>
    <property type="match status" value="1"/>
</dbReference>
<dbReference type="InterPro" id="IPR050613">
    <property type="entry name" value="Sec_Metabolite_Reg"/>
</dbReference>
<evidence type="ECO:0000313" key="4">
    <source>
        <dbReference type="EMBL" id="KZP23740.1"/>
    </source>
</evidence>
<dbReference type="OrthoDB" id="424974at2759"/>
<dbReference type="SMART" id="SM00066">
    <property type="entry name" value="GAL4"/>
    <property type="match status" value="1"/>
</dbReference>
<name>A0A166M8A2_9AGAM</name>
<dbReference type="GO" id="GO:0000981">
    <property type="term" value="F:DNA-binding transcription factor activity, RNA polymerase II-specific"/>
    <property type="evidence" value="ECO:0007669"/>
    <property type="project" value="InterPro"/>
</dbReference>
<reference evidence="4 5" key="1">
    <citation type="journal article" date="2016" name="Mol. Biol. Evol.">
        <title>Comparative Genomics of Early-Diverging Mushroom-Forming Fungi Provides Insights into the Origins of Lignocellulose Decay Capabilities.</title>
        <authorList>
            <person name="Nagy L.G."/>
            <person name="Riley R."/>
            <person name="Tritt A."/>
            <person name="Adam C."/>
            <person name="Daum C."/>
            <person name="Floudas D."/>
            <person name="Sun H."/>
            <person name="Yadav J.S."/>
            <person name="Pangilinan J."/>
            <person name="Larsson K.H."/>
            <person name="Matsuura K."/>
            <person name="Barry K."/>
            <person name="Labutti K."/>
            <person name="Kuo R."/>
            <person name="Ohm R.A."/>
            <person name="Bhattacharya S.S."/>
            <person name="Shirouzu T."/>
            <person name="Yoshinaga Y."/>
            <person name="Martin F.M."/>
            <person name="Grigoriev I.V."/>
            <person name="Hibbett D.S."/>
        </authorList>
    </citation>
    <scope>NUCLEOTIDE SEQUENCE [LARGE SCALE GENOMIC DNA]</scope>
    <source>
        <strain evidence="4 5">CBS 109695</strain>
    </source>
</reference>
<comment type="subcellular location">
    <subcellularLocation>
        <location evidence="1">Nucleus</location>
    </subcellularLocation>
</comment>
<evidence type="ECO:0000256" key="1">
    <source>
        <dbReference type="ARBA" id="ARBA00004123"/>
    </source>
</evidence>
<dbReference type="Proteomes" id="UP000076532">
    <property type="component" value="Unassembled WGS sequence"/>
</dbReference>
<dbReference type="PANTHER" id="PTHR31001">
    <property type="entry name" value="UNCHARACTERIZED TRANSCRIPTIONAL REGULATORY PROTEIN"/>
    <property type="match status" value="1"/>
</dbReference>
<organism evidence="4 5">
    <name type="scientific">Athelia psychrophila</name>
    <dbReference type="NCBI Taxonomy" id="1759441"/>
    <lineage>
        <taxon>Eukaryota</taxon>
        <taxon>Fungi</taxon>
        <taxon>Dikarya</taxon>
        <taxon>Basidiomycota</taxon>
        <taxon>Agaricomycotina</taxon>
        <taxon>Agaricomycetes</taxon>
        <taxon>Agaricomycetidae</taxon>
        <taxon>Atheliales</taxon>
        <taxon>Atheliaceae</taxon>
        <taxon>Athelia</taxon>
    </lineage>
</organism>
<dbReference type="PROSITE" id="PS50048">
    <property type="entry name" value="ZN2_CY6_FUNGAL_2"/>
    <property type="match status" value="1"/>
</dbReference>
<feature type="domain" description="Zn(2)-C6 fungal-type" evidence="3">
    <location>
        <begin position="15"/>
        <end position="44"/>
    </location>
</feature>
<evidence type="ECO:0000259" key="3">
    <source>
        <dbReference type="PROSITE" id="PS50048"/>
    </source>
</evidence>
<dbReference type="Pfam" id="PF00172">
    <property type="entry name" value="Zn_clus"/>
    <property type="match status" value="1"/>
</dbReference>
<dbReference type="InterPro" id="IPR036864">
    <property type="entry name" value="Zn2-C6_fun-type_DNA-bd_sf"/>
</dbReference>
<keyword evidence="2" id="KW-0539">Nucleus</keyword>
<gene>
    <name evidence="4" type="ORF">FIBSPDRAFT_444664</name>
</gene>
<dbReference type="EMBL" id="KV417530">
    <property type="protein sequence ID" value="KZP23740.1"/>
    <property type="molecule type" value="Genomic_DNA"/>
</dbReference>
<dbReference type="GO" id="GO:0008270">
    <property type="term" value="F:zinc ion binding"/>
    <property type="evidence" value="ECO:0007669"/>
    <property type="project" value="InterPro"/>
</dbReference>
<dbReference type="GO" id="GO:0005634">
    <property type="term" value="C:nucleus"/>
    <property type="evidence" value="ECO:0007669"/>
    <property type="project" value="UniProtKB-SubCell"/>
</dbReference>
<evidence type="ECO:0000313" key="5">
    <source>
        <dbReference type="Proteomes" id="UP000076532"/>
    </source>
</evidence>
<accession>A0A166M8A2</accession>
<evidence type="ECO:0000256" key="2">
    <source>
        <dbReference type="ARBA" id="ARBA00023242"/>
    </source>
</evidence>
<dbReference type="AlphaFoldDB" id="A0A166M8A2"/>
<dbReference type="PANTHER" id="PTHR31001:SF56">
    <property type="entry name" value="ZN(2)-C6 FUNGAL-TYPE DOMAIN-CONTAINING PROTEIN"/>
    <property type="match status" value="1"/>
</dbReference>
<dbReference type="SUPFAM" id="SSF57701">
    <property type="entry name" value="Zn2/Cys6 DNA-binding domain"/>
    <property type="match status" value="1"/>
</dbReference>
<dbReference type="InterPro" id="IPR001138">
    <property type="entry name" value="Zn2Cys6_DnaBD"/>
</dbReference>
<protein>
    <recommendedName>
        <fullName evidence="3">Zn(2)-C6 fungal-type domain-containing protein</fullName>
    </recommendedName>
</protein>
<dbReference type="PROSITE" id="PS00463">
    <property type="entry name" value="ZN2_CY6_FUNGAL_1"/>
    <property type="match status" value="1"/>
</dbReference>
<keyword evidence="5" id="KW-1185">Reference proteome</keyword>
<proteinExistence type="predicted"/>
<dbReference type="STRING" id="436010.A0A166M8A2"/>
<sequence>MSRIDSERDRKGGLSCAECRRSKIKCDRIFPCQSCIRRGCDNICPDGTLAPSKGTTYVVCNFYS</sequence>